<accession>A0A4S2ALZ9</accession>
<evidence type="ECO:0000256" key="4">
    <source>
        <dbReference type="ARBA" id="ARBA00022989"/>
    </source>
</evidence>
<keyword evidence="5 6" id="KW-0472">Membrane</keyword>
<evidence type="ECO:0000256" key="5">
    <source>
        <dbReference type="ARBA" id="ARBA00023136"/>
    </source>
</evidence>
<evidence type="ECO:0000256" key="3">
    <source>
        <dbReference type="ARBA" id="ARBA00022692"/>
    </source>
</evidence>
<feature type="transmembrane region" description="Helical" evidence="6">
    <location>
        <begin position="60"/>
        <end position="86"/>
    </location>
</feature>
<evidence type="ECO:0000256" key="6">
    <source>
        <dbReference type="SAM" id="Phobius"/>
    </source>
</evidence>
<dbReference type="EMBL" id="SRZA01000035">
    <property type="protein sequence ID" value="TGY01913.1"/>
    <property type="molecule type" value="Genomic_DNA"/>
</dbReference>
<feature type="transmembrane region" description="Helical" evidence="6">
    <location>
        <begin position="20"/>
        <end position="40"/>
    </location>
</feature>
<feature type="transmembrane region" description="Helical" evidence="6">
    <location>
        <begin position="379"/>
        <end position="396"/>
    </location>
</feature>
<keyword evidence="8" id="KW-1185">Reference proteome</keyword>
<protein>
    <submittedName>
        <fullName evidence="7">Lipopolysaccharide biosynthesis protein</fullName>
    </submittedName>
</protein>
<feature type="transmembrane region" description="Helical" evidence="6">
    <location>
        <begin position="163"/>
        <end position="186"/>
    </location>
</feature>
<evidence type="ECO:0000313" key="7">
    <source>
        <dbReference type="EMBL" id="TGY01913.1"/>
    </source>
</evidence>
<dbReference type="PANTHER" id="PTHR30250:SF26">
    <property type="entry name" value="PSMA PROTEIN"/>
    <property type="match status" value="1"/>
</dbReference>
<keyword evidence="2" id="KW-1003">Cell membrane</keyword>
<dbReference type="RefSeq" id="WP_136014425.1">
    <property type="nucleotide sequence ID" value="NZ_CAMTRR010000002.1"/>
</dbReference>
<reference evidence="7 8" key="1">
    <citation type="submission" date="2019-04" db="EMBL/GenBank/DDBJ databases">
        <title>Microbes associate with the intestines of laboratory mice.</title>
        <authorList>
            <person name="Navarre W."/>
            <person name="Wong E."/>
            <person name="Huang K."/>
            <person name="Tropini C."/>
            <person name="Ng K."/>
            <person name="Yu B."/>
        </authorList>
    </citation>
    <scope>NUCLEOTIDE SEQUENCE [LARGE SCALE GENOMIC DNA]</scope>
    <source>
        <strain evidence="7 8">NM70_E10</strain>
    </source>
</reference>
<comment type="caution">
    <text evidence="7">The sequence shown here is derived from an EMBL/GenBank/DDBJ whole genome shotgun (WGS) entry which is preliminary data.</text>
</comment>
<feature type="transmembrane region" description="Helical" evidence="6">
    <location>
        <begin position="136"/>
        <end position="157"/>
    </location>
</feature>
<organism evidence="7 8">
    <name type="scientific">Bacteroides acidifaciens</name>
    <dbReference type="NCBI Taxonomy" id="85831"/>
    <lineage>
        <taxon>Bacteria</taxon>
        <taxon>Pseudomonadati</taxon>
        <taxon>Bacteroidota</taxon>
        <taxon>Bacteroidia</taxon>
        <taxon>Bacteroidales</taxon>
        <taxon>Bacteroidaceae</taxon>
        <taxon>Bacteroides</taxon>
    </lineage>
</organism>
<keyword evidence="3 6" id="KW-0812">Transmembrane</keyword>
<feature type="transmembrane region" description="Helical" evidence="6">
    <location>
        <begin position="106"/>
        <end position="129"/>
    </location>
</feature>
<comment type="subcellular location">
    <subcellularLocation>
        <location evidence="1">Cell membrane</location>
        <topology evidence="1">Multi-pass membrane protein</topology>
    </subcellularLocation>
</comment>
<feature type="transmembrane region" description="Helical" evidence="6">
    <location>
        <begin position="292"/>
        <end position="315"/>
    </location>
</feature>
<dbReference type="Proteomes" id="UP000305751">
    <property type="component" value="Unassembled WGS sequence"/>
</dbReference>
<evidence type="ECO:0000256" key="2">
    <source>
        <dbReference type="ARBA" id="ARBA00022475"/>
    </source>
</evidence>
<dbReference type="InterPro" id="IPR002528">
    <property type="entry name" value="MATE_fam"/>
</dbReference>
<sequence>MFIGLFSVRIVLNGLGEEDYGIYNVVGGVVTMLAFLNNSLSSATQRFLSFELGKGNKKELHSIFCNSMTLYIVVCVILLVLAETLGLWFVNNKLVIPDERMVATNWIYQFSIISFLCTILSSPFNAAIIAREKMGVYAYVSIAESLLKLALIYSILILGGDKLIIYGFFMMLVAVSVFIFYMAYCLMNFEETKYRYVFDKNKIKEIGGFAGWGVWGALSNIFKGQGVNILLNIFFGPVVNASRGIAYQVEGAINTLVQNFYTAMRPQLIKSYAANETEEVFKLLDMSTRLGYYMMFLVSLVFLYETPLIFSLWLGQIPQYSVDFTRLVLIGQLFIVLANPLMTAIHATGKVAKYQFWSGCIFMIVLPFSYFILELDQNSFWPFVVLIISSLAYWLLTIERCYKLIGLSLKSYFAMVFRLLLVSLVLLLGGQLLYQWGPEGWVGFVVLCFYTIVIGLTVILFIDCSKSERVMIKKIILLKLHK</sequence>
<dbReference type="PANTHER" id="PTHR30250">
    <property type="entry name" value="PST FAMILY PREDICTED COLANIC ACID TRANSPORTER"/>
    <property type="match status" value="1"/>
</dbReference>
<feature type="transmembrane region" description="Helical" evidence="6">
    <location>
        <begin position="416"/>
        <end position="434"/>
    </location>
</feature>
<evidence type="ECO:0000313" key="8">
    <source>
        <dbReference type="Proteomes" id="UP000305751"/>
    </source>
</evidence>
<name>A0A4S2ALZ9_9BACE</name>
<evidence type="ECO:0000256" key="1">
    <source>
        <dbReference type="ARBA" id="ARBA00004651"/>
    </source>
</evidence>
<dbReference type="InterPro" id="IPR050833">
    <property type="entry name" value="Poly_Biosynth_Transport"/>
</dbReference>
<feature type="transmembrane region" description="Helical" evidence="6">
    <location>
        <begin position="327"/>
        <end position="347"/>
    </location>
</feature>
<keyword evidence="4 6" id="KW-1133">Transmembrane helix</keyword>
<feature type="transmembrane region" description="Helical" evidence="6">
    <location>
        <begin position="354"/>
        <end position="373"/>
    </location>
</feature>
<proteinExistence type="predicted"/>
<gene>
    <name evidence="7" type="ORF">E5356_11870</name>
</gene>
<dbReference type="GO" id="GO:0005886">
    <property type="term" value="C:plasma membrane"/>
    <property type="evidence" value="ECO:0007669"/>
    <property type="project" value="UniProtKB-SubCell"/>
</dbReference>
<dbReference type="Pfam" id="PF01554">
    <property type="entry name" value="MatE"/>
    <property type="match status" value="1"/>
</dbReference>
<dbReference type="AlphaFoldDB" id="A0A4S2ALZ9"/>
<feature type="transmembrane region" description="Helical" evidence="6">
    <location>
        <begin position="440"/>
        <end position="462"/>
    </location>
</feature>